<evidence type="ECO:0000313" key="2">
    <source>
        <dbReference type="EMBL" id="GCF12054.1"/>
    </source>
</evidence>
<name>A0A5A5TLT2_9CHLR</name>
<dbReference type="Proteomes" id="UP000322530">
    <property type="component" value="Unassembled WGS sequence"/>
</dbReference>
<comment type="caution">
    <text evidence="2">The sequence shown here is derived from an EMBL/GenBank/DDBJ whole genome shotgun (WGS) entry which is preliminary data.</text>
</comment>
<organism evidence="2 3">
    <name type="scientific">Dictyobacter arantiisoli</name>
    <dbReference type="NCBI Taxonomy" id="2014874"/>
    <lineage>
        <taxon>Bacteria</taxon>
        <taxon>Bacillati</taxon>
        <taxon>Chloroflexota</taxon>
        <taxon>Ktedonobacteria</taxon>
        <taxon>Ktedonobacterales</taxon>
        <taxon>Dictyobacteraceae</taxon>
        <taxon>Dictyobacter</taxon>
    </lineage>
</organism>
<reference evidence="2 3" key="1">
    <citation type="submission" date="2019-01" db="EMBL/GenBank/DDBJ databases">
        <title>Draft genome sequence of Dictyobacter sp. Uno17.</title>
        <authorList>
            <person name="Wang C.M."/>
            <person name="Zheng Y."/>
            <person name="Sakai Y."/>
            <person name="Abe K."/>
            <person name="Yokota A."/>
            <person name="Yabe S."/>
        </authorList>
    </citation>
    <scope>NUCLEOTIDE SEQUENCE [LARGE SCALE GENOMIC DNA]</scope>
    <source>
        <strain evidence="2 3">Uno17</strain>
    </source>
</reference>
<dbReference type="AlphaFoldDB" id="A0A5A5TLT2"/>
<evidence type="ECO:0008006" key="4">
    <source>
        <dbReference type="Google" id="ProtNLM"/>
    </source>
</evidence>
<keyword evidence="3" id="KW-1185">Reference proteome</keyword>
<feature type="region of interest" description="Disordered" evidence="1">
    <location>
        <begin position="289"/>
        <end position="365"/>
    </location>
</feature>
<evidence type="ECO:0000256" key="1">
    <source>
        <dbReference type="SAM" id="MobiDB-lite"/>
    </source>
</evidence>
<gene>
    <name evidence="2" type="ORF">KDI_56180</name>
</gene>
<dbReference type="EMBL" id="BIXY01000240">
    <property type="protein sequence ID" value="GCF12054.1"/>
    <property type="molecule type" value="Genomic_DNA"/>
</dbReference>
<sequence>MPFAKAGQEMEALLGVHVSRSTAWRHCLSVGEASLQIQDEQAHPLSVLPEEPASAKLVMSTDGAFVPLQHGQWSEVKLVAIAQVEARQDQAHQVGLSYFARMQEAPRFAELASSEIRRRGVERAEQVAAIQDGAEWVQGFVRSHRRDALRILDFAHAAQRIHAIAEVARSLGQSLEEGWVEVQCHELKMRGPHGVLQRLKELYERSGKPAEMREDLHYFRKREEQMDYPTYQQQGWPIGSGVVESGNKVVMQARMKGPGMHWKESHVNPLLVLRTSLCNDRWQEMWQGQEQRRHTQHQKQRLQRQQERTRKRQAREQLLRSLVLPPPPPDPVPAQKGLKGRTEAQKRWGRNVIRSSPSSLGSAKQ</sequence>
<feature type="compositionally biased region" description="Basic and acidic residues" evidence="1">
    <location>
        <begin position="304"/>
        <end position="318"/>
    </location>
</feature>
<feature type="compositionally biased region" description="Polar residues" evidence="1">
    <location>
        <begin position="353"/>
        <end position="365"/>
    </location>
</feature>
<evidence type="ECO:0000313" key="3">
    <source>
        <dbReference type="Proteomes" id="UP000322530"/>
    </source>
</evidence>
<proteinExistence type="predicted"/>
<accession>A0A5A5TLT2</accession>
<protein>
    <recommendedName>
        <fullName evidence="4">ISKra4 family transposase</fullName>
    </recommendedName>
</protein>